<gene>
    <name evidence="12" type="ORF">CBR_g10762</name>
</gene>
<evidence type="ECO:0000256" key="3">
    <source>
        <dbReference type="ARBA" id="ARBA00022695"/>
    </source>
</evidence>
<dbReference type="SUPFAM" id="SSF56672">
    <property type="entry name" value="DNA/RNA polymerases"/>
    <property type="match status" value="1"/>
</dbReference>
<keyword evidence="5" id="KW-0255">Endonuclease</keyword>
<keyword evidence="2" id="KW-0808">Transferase</keyword>
<dbReference type="InterPro" id="IPR043502">
    <property type="entry name" value="DNA/RNA_pol_sf"/>
</dbReference>
<dbReference type="InterPro" id="IPR043128">
    <property type="entry name" value="Rev_trsase/Diguanyl_cyclase"/>
</dbReference>
<dbReference type="GO" id="GO:0003964">
    <property type="term" value="F:RNA-directed DNA polymerase activity"/>
    <property type="evidence" value="ECO:0007669"/>
    <property type="project" value="UniProtKB-KW"/>
</dbReference>
<evidence type="ECO:0000313" key="12">
    <source>
        <dbReference type="EMBL" id="GBG71820.1"/>
    </source>
</evidence>
<evidence type="ECO:0000256" key="9">
    <source>
        <dbReference type="SAM" id="MobiDB-lite"/>
    </source>
</evidence>
<dbReference type="GO" id="GO:0006508">
    <property type="term" value="P:proteolysis"/>
    <property type="evidence" value="ECO:0007669"/>
    <property type="project" value="UniProtKB-KW"/>
</dbReference>
<keyword evidence="13" id="KW-1185">Reference proteome</keyword>
<feature type="transmembrane region" description="Helical" evidence="10">
    <location>
        <begin position="7"/>
        <end position="29"/>
    </location>
</feature>
<keyword evidence="10" id="KW-1133">Transmembrane helix</keyword>
<keyword evidence="10" id="KW-0812">Transmembrane</keyword>
<evidence type="ECO:0000313" key="13">
    <source>
        <dbReference type="Proteomes" id="UP000265515"/>
    </source>
</evidence>
<keyword evidence="8" id="KW-0175">Coiled coil</keyword>
<dbReference type="OrthoDB" id="6759844at2759"/>
<dbReference type="Gene3D" id="3.30.70.270">
    <property type="match status" value="1"/>
</dbReference>
<evidence type="ECO:0000256" key="8">
    <source>
        <dbReference type="SAM" id="Coils"/>
    </source>
</evidence>
<feature type="domain" description="Reverse transcriptase" evidence="11">
    <location>
        <begin position="371"/>
        <end position="527"/>
    </location>
</feature>
<comment type="caution">
    <text evidence="12">The sequence shown here is derived from an EMBL/GenBank/DDBJ whole genome shotgun (WGS) entry which is preliminary data.</text>
</comment>
<dbReference type="GO" id="GO:0004519">
    <property type="term" value="F:endonuclease activity"/>
    <property type="evidence" value="ECO:0007669"/>
    <property type="project" value="UniProtKB-KW"/>
</dbReference>
<dbReference type="PANTHER" id="PTHR24559">
    <property type="entry name" value="TRANSPOSON TY3-I GAG-POL POLYPROTEIN"/>
    <property type="match status" value="1"/>
</dbReference>
<keyword evidence="3" id="KW-0548">Nucleotidyltransferase</keyword>
<evidence type="ECO:0000256" key="4">
    <source>
        <dbReference type="ARBA" id="ARBA00022722"/>
    </source>
</evidence>
<feature type="region of interest" description="Disordered" evidence="9">
    <location>
        <begin position="59"/>
        <end position="132"/>
    </location>
</feature>
<keyword evidence="1" id="KW-0645">Protease</keyword>
<evidence type="ECO:0000256" key="5">
    <source>
        <dbReference type="ARBA" id="ARBA00022759"/>
    </source>
</evidence>
<dbReference type="InterPro" id="IPR053134">
    <property type="entry name" value="RNA-dir_DNA_polymerase"/>
</dbReference>
<dbReference type="Gene3D" id="3.10.10.10">
    <property type="entry name" value="HIV Type 1 Reverse Transcriptase, subunit A, domain 1"/>
    <property type="match status" value="1"/>
</dbReference>
<feature type="compositionally biased region" description="Basic and acidic residues" evidence="9">
    <location>
        <begin position="74"/>
        <end position="106"/>
    </location>
</feature>
<evidence type="ECO:0000256" key="2">
    <source>
        <dbReference type="ARBA" id="ARBA00022679"/>
    </source>
</evidence>
<dbReference type="CDD" id="cd01647">
    <property type="entry name" value="RT_LTR"/>
    <property type="match status" value="1"/>
</dbReference>
<dbReference type="PROSITE" id="PS50878">
    <property type="entry name" value="RT_POL"/>
    <property type="match status" value="1"/>
</dbReference>
<dbReference type="Proteomes" id="UP000265515">
    <property type="component" value="Unassembled WGS sequence"/>
</dbReference>
<dbReference type="AlphaFoldDB" id="A0A388KP31"/>
<reference evidence="12 13" key="1">
    <citation type="journal article" date="2018" name="Cell">
        <title>The Chara Genome: Secondary Complexity and Implications for Plant Terrestrialization.</title>
        <authorList>
            <person name="Nishiyama T."/>
            <person name="Sakayama H."/>
            <person name="Vries J.D."/>
            <person name="Buschmann H."/>
            <person name="Saint-Marcoux D."/>
            <person name="Ullrich K.K."/>
            <person name="Haas F.B."/>
            <person name="Vanderstraeten L."/>
            <person name="Becker D."/>
            <person name="Lang D."/>
            <person name="Vosolsobe S."/>
            <person name="Rombauts S."/>
            <person name="Wilhelmsson P.K.I."/>
            <person name="Janitza P."/>
            <person name="Kern R."/>
            <person name="Heyl A."/>
            <person name="Rumpler F."/>
            <person name="Villalobos L.I.A.C."/>
            <person name="Clay J.M."/>
            <person name="Skokan R."/>
            <person name="Toyoda A."/>
            <person name="Suzuki Y."/>
            <person name="Kagoshima H."/>
            <person name="Schijlen E."/>
            <person name="Tajeshwar N."/>
            <person name="Catarino B."/>
            <person name="Hetherington A.J."/>
            <person name="Saltykova A."/>
            <person name="Bonnot C."/>
            <person name="Breuninger H."/>
            <person name="Symeonidi A."/>
            <person name="Radhakrishnan G.V."/>
            <person name="Van Nieuwerburgh F."/>
            <person name="Deforce D."/>
            <person name="Chang C."/>
            <person name="Karol K.G."/>
            <person name="Hedrich R."/>
            <person name="Ulvskov P."/>
            <person name="Glockner G."/>
            <person name="Delwiche C.F."/>
            <person name="Petrasek J."/>
            <person name="Van de Peer Y."/>
            <person name="Friml J."/>
            <person name="Beilby M."/>
            <person name="Dolan L."/>
            <person name="Kohara Y."/>
            <person name="Sugano S."/>
            <person name="Fujiyama A."/>
            <person name="Delaux P.-M."/>
            <person name="Quint M."/>
            <person name="TheiBen G."/>
            <person name="Hagemann M."/>
            <person name="Harholt J."/>
            <person name="Dunand C."/>
            <person name="Zachgo S."/>
            <person name="Langdale J."/>
            <person name="Maumus F."/>
            <person name="Straeten D.V.D."/>
            <person name="Gould S.B."/>
            <person name="Rensing S.A."/>
        </authorList>
    </citation>
    <scope>NUCLEOTIDE SEQUENCE [LARGE SCALE GENOMIC DNA]</scope>
    <source>
        <strain evidence="12 13">S276</strain>
    </source>
</reference>
<dbReference type="FunFam" id="3.10.10.10:FF:000007">
    <property type="entry name" value="Retrovirus-related Pol polyprotein from transposon 17.6-like Protein"/>
    <property type="match status" value="1"/>
</dbReference>
<feature type="coiled-coil region" evidence="8">
    <location>
        <begin position="191"/>
        <end position="221"/>
    </location>
</feature>
<dbReference type="Pfam" id="PF00078">
    <property type="entry name" value="RVT_1"/>
    <property type="match status" value="1"/>
</dbReference>
<accession>A0A388KP31</accession>
<evidence type="ECO:0000256" key="10">
    <source>
        <dbReference type="SAM" id="Phobius"/>
    </source>
</evidence>
<name>A0A388KP31_CHABU</name>
<keyword evidence="10" id="KW-0472">Membrane</keyword>
<evidence type="ECO:0000259" key="11">
    <source>
        <dbReference type="PROSITE" id="PS50878"/>
    </source>
</evidence>
<dbReference type="PANTHER" id="PTHR24559:SF444">
    <property type="entry name" value="REVERSE TRANSCRIPTASE DOMAIN-CONTAINING PROTEIN"/>
    <property type="match status" value="1"/>
</dbReference>
<keyword evidence="4" id="KW-0540">Nuclease</keyword>
<keyword evidence="7" id="KW-0695">RNA-directed DNA polymerase</keyword>
<dbReference type="InterPro" id="IPR000477">
    <property type="entry name" value="RT_dom"/>
</dbReference>
<evidence type="ECO:0000256" key="6">
    <source>
        <dbReference type="ARBA" id="ARBA00022801"/>
    </source>
</evidence>
<dbReference type="GO" id="GO:0008233">
    <property type="term" value="F:peptidase activity"/>
    <property type="evidence" value="ECO:0007669"/>
    <property type="project" value="UniProtKB-KW"/>
</dbReference>
<sequence length="527" mass="60551">MDDYPMYGLLAGFSLWGTLWRLLFPLGFWPTLTCRVGPTRGGTSTTPYTKEEKEKMAAVLQEKKEKKEAKKKALKEEQAAKLKKMEEEMAREKEKLKKEEEEKLKEVDEEEEGPPLQRSSGQPSSTTGGDLEKRISEWVANLTVGEEEEVSMYIPQDQQEAAMKAWEAEKDPLKRQALEDKKRMEWKLAVMREKKRRIDKAAEAAEALEEVKNIEAQLAAQPDLPNQMRVIARSVACLARVQADQYDFSRSQDIAVRSIRLGFRDFARELVGAVGFETSGELWLHVRVVFYNYYKQNHDEDDDNPPPEVPTNIRQLLDRFPEVLVEPRKVPERPVKHKIEIIEGSVPPKGCVYRMGQGELEELRRQIDDMIDRGWIRPSESEFGAPVLFVPKKGGKLRMCIDYRGLNRITRKNAYPLPRIDDLLDAAGGCKVFSKIDLKSGYHQIEVDPSDQHKTAFKTRDGLYEFIVMPVGLTNAPATFQCLMDKVLRHQLNTFVVVYLDDILIFSKSMEEHVKHLEEVLQVLKEA</sequence>
<evidence type="ECO:0000256" key="7">
    <source>
        <dbReference type="ARBA" id="ARBA00022918"/>
    </source>
</evidence>
<organism evidence="12 13">
    <name type="scientific">Chara braunii</name>
    <name type="common">Braun's stonewort</name>
    <dbReference type="NCBI Taxonomy" id="69332"/>
    <lineage>
        <taxon>Eukaryota</taxon>
        <taxon>Viridiplantae</taxon>
        <taxon>Streptophyta</taxon>
        <taxon>Charophyceae</taxon>
        <taxon>Charales</taxon>
        <taxon>Characeae</taxon>
        <taxon>Chara</taxon>
    </lineage>
</organism>
<protein>
    <recommendedName>
        <fullName evidence="11">Reverse transcriptase domain-containing protein</fullName>
    </recommendedName>
</protein>
<proteinExistence type="predicted"/>
<dbReference type="EMBL" id="BFEA01000154">
    <property type="protein sequence ID" value="GBG71820.1"/>
    <property type="molecule type" value="Genomic_DNA"/>
</dbReference>
<feature type="compositionally biased region" description="Polar residues" evidence="9">
    <location>
        <begin position="117"/>
        <end position="128"/>
    </location>
</feature>
<keyword evidence="6" id="KW-0378">Hydrolase</keyword>
<evidence type="ECO:0000256" key="1">
    <source>
        <dbReference type="ARBA" id="ARBA00022670"/>
    </source>
</evidence>
<feature type="compositionally biased region" description="Basic and acidic residues" evidence="9">
    <location>
        <begin position="59"/>
        <end position="68"/>
    </location>
</feature>
<dbReference type="Gramene" id="GBG71820">
    <property type="protein sequence ID" value="GBG71820"/>
    <property type="gene ID" value="CBR_g10762"/>
</dbReference>